<keyword evidence="3" id="KW-1185">Reference proteome</keyword>
<dbReference type="RefSeq" id="WP_073051306.1">
    <property type="nucleotide sequence ID" value="NZ_FQUP01000001.1"/>
</dbReference>
<dbReference type="InterPro" id="IPR033186">
    <property type="entry name" value="HerA_C"/>
</dbReference>
<dbReference type="SUPFAM" id="SSF52540">
    <property type="entry name" value="P-loop containing nucleoside triphosphate hydrolases"/>
    <property type="match status" value="1"/>
</dbReference>
<feature type="domain" description="EF-hand" evidence="1">
    <location>
        <begin position="133"/>
        <end position="168"/>
    </location>
</feature>
<dbReference type="PANTHER" id="PTHR30121:SF6">
    <property type="entry name" value="SLR6007 PROTEIN"/>
    <property type="match status" value="1"/>
</dbReference>
<organism evidence="2 3">
    <name type="scientific">Kaistia soli DSM 19436</name>
    <dbReference type="NCBI Taxonomy" id="1122133"/>
    <lineage>
        <taxon>Bacteria</taxon>
        <taxon>Pseudomonadati</taxon>
        <taxon>Pseudomonadota</taxon>
        <taxon>Alphaproteobacteria</taxon>
        <taxon>Hyphomicrobiales</taxon>
        <taxon>Kaistiaceae</taxon>
        <taxon>Kaistia</taxon>
    </lineage>
</organism>
<proteinExistence type="predicted"/>
<dbReference type="InterPro" id="IPR051162">
    <property type="entry name" value="T4SS_component"/>
</dbReference>
<dbReference type="GO" id="GO:0005509">
    <property type="term" value="F:calcium ion binding"/>
    <property type="evidence" value="ECO:0007669"/>
    <property type="project" value="InterPro"/>
</dbReference>
<accession>A0A1M4V5P8</accession>
<dbReference type="AlphaFoldDB" id="A0A1M4V5P8"/>
<dbReference type="STRING" id="1122133.SAMN02745157_0617"/>
<evidence type="ECO:0000259" key="1">
    <source>
        <dbReference type="PROSITE" id="PS50222"/>
    </source>
</evidence>
<dbReference type="InterPro" id="IPR027417">
    <property type="entry name" value="P-loop_NTPase"/>
</dbReference>
<dbReference type="PANTHER" id="PTHR30121">
    <property type="entry name" value="UNCHARACTERIZED PROTEIN YJGR-RELATED"/>
    <property type="match status" value="1"/>
</dbReference>
<dbReference type="Gene3D" id="3.40.50.300">
    <property type="entry name" value="P-loop containing nucleotide triphosphate hydrolases"/>
    <property type="match status" value="2"/>
</dbReference>
<dbReference type="InterPro" id="IPR002048">
    <property type="entry name" value="EF_hand_dom"/>
</dbReference>
<sequence>MPLLEPDKIFMGASEKPEYLLLPLANRHGLVTGATGTGKTVTLQVLAQGFSDAGVPVFCADIKGDLSGIAKAGVAKDSMLKRAEDIGFKDEYRFAACPTVFWDLFGQQGHPIRTTVSEMGPLLLSRLMGLNDTQEGVLNIAFRMADENGLLLLDLKDLRAMLGYLSDNSAAASRYGNVAKTSVGAIQRQLLILENQGGDAFFGEPALAIADIMRTTIDGRGIVNVLAADKLMAAPQLYATFLLWLMSELFEVLPEVGDPEKPRLVFFFDEAHLLFDDAPKALLSRIEQVVRLIRSKGVGVYFVSQNPLDVPDTVLGQLGNRVQHALRAYTPRDQKAVKVAAETFRPNPAFSTMEAITQLGVGEALVSTLEPKGVPSMVERTMIRPPSSQLGSITDEERRQIIAASPIGIAYDKTIDRESAYEVLGRQAGELTTTTAGPAPVPSGTDPAPAPAPAGGVDLGGILGSLLGTNTRRGERLTATQRVAREVTRTVTNRVAGQVAADIGKSIGGSMGSSVGRAIVRGVLGGILRR</sequence>
<gene>
    <name evidence="2" type="ORF">SAMN02745157_0617</name>
</gene>
<reference evidence="2 3" key="1">
    <citation type="submission" date="2016-11" db="EMBL/GenBank/DDBJ databases">
        <authorList>
            <person name="Jaros S."/>
            <person name="Januszkiewicz K."/>
            <person name="Wedrychowicz H."/>
        </authorList>
    </citation>
    <scope>NUCLEOTIDE SEQUENCE [LARGE SCALE GENOMIC DNA]</scope>
    <source>
        <strain evidence="2 3">DSM 19436</strain>
    </source>
</reference>
<evidence type="ECO:0000313" key="3">
    <source>
        <dbReference type="Proteomes" id="UP000184485"/>
    </source>
</evidence>
<dbReference type="Proteomes" id="UP000184485">
    <property type="component" value="Unassembled WGS sequence"/>
</dbReference>
<dbReference type="PROSITE" id="PS50222">
    <property type="entry name" value="EF_HAND_2"/>
    <property type="match status" value="1"/>
</dbReference>
<dbReference type="OrthoDB" id="9758751at2"/>
<protein>
    <recommendedName>
        <fullName evidence="1">EF-hand domain-containing protein</fullName>
    </recommendedName>
</protein>
<dbReference type="Pfam" id="PF05872">
    <property type="entry name" value="HerA_C"/>
    <property type="match status" value="1"/>
</dbReference>
<dbReference type="EMBL" id="FQUP01000001">
    <property type="protein sequence ID" value="SHE64294.1"/>
    <property type="molecule type" value="Genomic_DNA"/>
</dbReference>
<name>A0A1M4V5P8_9HYPH</name>
<evidence type="ECO:0000313" key="2">
    <source>
        <dbReference type="EMBL" id="SHE64294.1"/>
    </source>
</evidence>